<sequence>MADVGYGTGMSKHTPMDKEAAARIQSAAAKNPDSDTARDEFDRRAQSARDTNEARDHDDDEGWPPAPVSA</sequence>
<name>A0A5S4FPY3_9ACTN</name>
<protein>
    <submittedName>
        <fullName evidence="2">Uncharacterized protein</fullName>
    </submittedName>
</protein>
<evidence type="ECO:0000313" key="2">
    <source>
        <dbReference type="EMBL" id="TMR22484.1"/>
    </source>
</evidence>
<evidence type="ECO:0000313" key="3">
    <source>
        <dbReference type="Proteomes" id="UP000309128"/>
    </source>
</evidence>
<feature type="compositionally biased region" description="Basic and acidic residues" evidence="1">
    <location>
        <begin position="32"/>
        <end position="57"/>
    </location>
</feature>
<dbReference type="Proteomes" id="UP000309128">
    <property type="component" value="Unassembled WGS sequence"/>
</dbReference>
<keyword evidence="3" id="KW-1185">Reference proteome</keyword>
<dbReference type="AlphaFoldDB" id="A0A5S4FPY3"/>
<comment type="caution">
    <text evidence="2">The sequence shown here is derived from an EMBL/GenBank/DDBJ whole genome shotgun (WGS) entry which is preliminary data.</text>
</comment>
<organism evidence="2 3">
    <name type="scientific">Nonomuraea turkmeniaca</name>
    <dbReference type="NCBI Taxonomy" id="103838"/>
    <lineage>
        <taxon>Bacteria</taxon>
        <taxon>Bacillati</taxon>
        <taxon>Actinomycetota</taxon>
        <taxon>Actinomycetes</taxon>
        <taxon>Streptosporangiales</taxon>
        <taxon>Streptosporangiaceae</taxon>
        <taxon>Nonomuraea</taxon>
    </lineage>
</organism>
<dbReference type="EMBL" id="VCKY01000029">
    <property type="protein sequence ID" value="TMR22484.1"/>
    <property type="molecule type" value="Genomic_DNA"/>
</dbReference>
<feature type="region of interest" description="Disordered" evidence="1">
    <location>
        <begin position="1"/>
        <end position="70"/>
    </location>
</feature>
<reference evidence="2 3" key="1">
    <citation type="submission" date="2019-05" db="EMBL/GenBank/DDBJ databases">
        <title>Draft genome sequence of Nonomuraea turkmeniaca DSM 43926.</title>
        <authorList>
            <person name="Saricaoglu S."/>
            <person name="Isik K."/>
        </authorList>
    </citation>
    <scope>NUCLEOTIDE SEQUENCE [LARGE SCALE GENOMIC DNA]</scope>
    <source>
        <strain evidence="2 3">DSM 43926</strain>
    </source>
</reference>
<accession>A0A5S4FPY3</accession>
<gene>
    <name evidence="2" type="ORF">ETD86_11610</name>
</gene>
<evidence type="ECO:0000256" key="1">
    <source>
        <dbReference type="SAM" id="MobiDB-lite"/>
    </source>
</evidence>
<proteinExistence type="predicted"/>